<dbReference type="Proteomes" id="UP001627154">
    <property type="component" value="Unassembled WGS sequence"/>
</dbReference>
<feature type="region of interest" description="Disordered" evidence="1">
    <location>
        <begin position="191"/>
        <end position="211"/>
    </location>
</feature>
<organism evidence="3 4">
    <name type="scientific">Trichogramma kaykai</name>
    <dbReference type="NCBI Taxonomy" id="54128"/>
    <lineage>
        <taxon>Eukaryota</taxon>
        <taxon>Metazoa</taxon>
        <taxon>Ecdysozoa</taxon>
        <taxon>Arthropoda</taxon>
        <taxon>Hexapoda</taxon>
        <taxon>Insecta</taxon>
        <taxon>Pterygota</taxon>
        <taxon>Neoptera</taxon>
        <taxon>Endopterygota</taxon>
        <taxon>Hymenoptera</taxon>
        <taxon>Apocrita</taxon>
        <taxon>Proctotrupomorpha</taxon>
        <taxon>Chalcidoidea</taxon>
        <taxon>Trichogrammatidae</taxon>
        <taxon>Trichogramma</taxon>
    </lineage>
</organism>
<dbReference type="AlphaFoldDB" id="A0ABD2VZH2"/>
<reference evidence="3 4" key="1">
    <citation type="journal article" date="2024" name="bioRxiv">
        <title>A reference genome for Trichogramma kaykai: A tiny desert-dwelling parasitoid wasp with competing sex-ratio distorters.</title>
        <authorList>
            <person name="Culotta J."/>
            <person name="Lindsey A.R."/>
        </authorList>
    </citation>
    <scope>NUCLEOTIDE SEQUENCE [LARGE SCALE GENOMIC DNA]</scope>
    <source>
        <strain evidence="3 4">KSX58</strain>
    </source>
</reference>
<keyword evidence="2" id="KW-0472">Membrane</keyword>
<sequence length="603" mass="64685">MCCSGGDGEPGSGGGSGGGGLRMTRCGLLCGMAALAALTGALLGPAWLHTEERIPHLPRPLSHLVSVRFKLGLFKACPKLIKPANVTLHFTVPGCSNIRYKTVDDVNATELGFERLELTPIVVTKMRISTPFQVAAVALLLAGTISALIGHCCSDHRTLVACGLFLLGGLSLGGGLITLASSLSEATWDIPQKSSSSSTLPSSSSSNNKSENTSLPHYQYGWCLQLSGLALILSEVAALLTISGYMARFPTVEDMVRVMVPGAERKLREQRGLSSEYLVRTHQKSSGPTPCSAGVNHNHHQPLKAPGPMRIAEDGTSLLCKTAPDICASNPQSAISYVEKADLSAHMLPAYPETKIVESRFVAAGQSFPVQDQSDPNAVIDSRPSGYVDKEGNLMDSRLLSEPRQNVVTFAEDKEHPNCQEPPARFSDYPLPPVETTTIVTNDQPQQQSVQQQPPLAFADKEASNFIANGEHSIVVDSLDIQYGYDSRYNNLAGQTVPITLKHHHPHHRQGHTQASQQYVHQNCGTIHSGMLRVAEPGTSSSNQRSMTLQNPKRKIISNTQIAQNTFSTLECENRRGRGVNVDGRNTGQVASAKGNFCAGSAV</sequence>
<evidence type="ECO:0000256" key="2">
    <source>
        <dbReference type="SAM" id="Phobius"/>
    </source>
</evidence>
<dbReference type="InterPro" id="IPR051072">
    <property type="entry name" value="CACNG_subunit"/>
</dbReference>
<keyword evidence="2" id="KW-1133">Transmembrane helix</keyword>
<proteinExistence type="predicted"/>
<keyword evidence="2" id="KW-0812">Transmembrane</keyword>
<comment type="caution">
    <text evidence="3">The sequence shown here is derived from an EMBL/GenBank/DDBJ whole genome shotgun (WGS) entry which is preliminary data.</text>
</comment>
<dbReference type="PANTHER" id="PTHR12107">
    <property type="entry name" value="VOLTAGE-DEPENDENT CALCIUM CHANNEL GAMMA SUBUNIT"/>
    <property type="match status" value="1"/>
</dbReference>
<feature type="transmembrane region" description="Helical" evidence="2">
    <location>
        <begin position="26"/>
        <end position="48"/>
    </location>
</feature>
<feature type="compositionally biased region" description="Low complexity" evidence="1">
    <location>
        <begin position="193"/>
        <end position="211"/>
    </location>
</feature>
<dbReference type="EMBL" id="JBJJXI010000149">
    <property type="protein sequence ID" value="KAL3386027.1"/>
    <property type="molecule type" value="Genomic_DNA"/>
</dbReference>
<evidence type="ECO:0000256" key="1">
    <source>
        <dbReference type="SAM" id="MobiDB-lite"/>
    </source>
</evidence>
<evidence type="ECO:0000313" key="4">
    <source>
        <dbReference type="Proteomes" id="UP001627154"/>
    </source>
</evidence>
<dbReference type="PANTHER" id="PTHR12107:SF0">
    <property type="entry name" value="STARGAZIN (MAMMALIAN CALCIUM CHANNEL) HOMOLOG"/>
    <property type="match status" value="1"/>
</dbReference>
<accession>A0ABD2VZH2</accession>
<evidence type="ECO:0000313" key="3">
    <source>
        <dbReference type="EMBL" id="KAL3386027.1"/>
    </source>
</evidence>
<gene>
    <name evidence="3" type="ORF">TKK_018534</name>
</gene>
<keyword evidence="4" id="KW-1185">Reference proteome</keyword>
<feature type="transmembrane region" description="Helical" evidence="2">
    <location>
        <begin position="159"/>
        <end position="180"/>
    </location>
</feature>
<dbReference type="Gene3D" id="1.20.140.150">
    <property type="match status" value="1"/>
</dbReference>
<evidence type="ECO:0008006" key="5">
    <source>
        <dbReference type="Google" id="ProtNLM"/>
    </source>
</evidence>
<feature type="transmembrane region" description="Helical" evidence="2">
    <location>
        <begin position="132"/>
        <end position="152"/>
    </location>
</feature>
<name>A0ABD2VZH2_9HYME</name>
<protein>
    <recommendedName>
        <fullName evidence="5">Voltage-dependent calcium channel gamma-5 subunit</fullName>
    </recommendedName>
</protein>